<keyword evidence="7" id="KW-0614">Plasmid</keyword>
<organism evidence="7 8">
    <name type="scientific">Cupriavidus taiwanensis</name>
    <dbReference type="NCBI Taxonomy" id="164546"/>
    <lineage>
        <taxon>Bacteria</taxon>
        <taxon>Pseudomonadati</taxon>
        <taxon>Pseudomonadota</taxon>
        <taxon>Betaproteobacteria</taxon>
        <taxon>Burkholderiales</taxon>
        <taxon>Burkholderiaceae</taxon>
        <taxon>Cupriavidus</taxon>
    </lineage>
</organism>
<proteinExistence type="inferred from homology"/>
<dbReference type="GO" id="GO:0005829">
    <property type="term" value="C:cytosol"/>
    <property type="evidence" value="ECO:0007669"/>
    <property type="project" value="TreeGrafter"/>
</dbReference>
<dbReference type="InterPro" id="IPR015424">
    <property type="entry name" value="PyrdxlP-dep_Trfase"/>
</dbReference>
<keyword evidence="5 6" id="KW-0663">Pyridoxal phosphate</keyword>
<evidence type="ECO:0000256" key="2">
    <source>
        <dbReference type="ARBA" id="ARBA00008954"/>
    </source>
</evidence>
<protein>
    <submittedName>
        <fullName evidence="7">Uncharacterized aminotransferase YodT</fullName>
        <ecNumber evidence="7">2.6.-.-</ecNumber>
    </submittedName>
</protein>
<dbReference type="Proteomes" id="UP000255505">
    <property type="component" value="Plasmid II"/>
</dbReference>
<dbReference type="GO" id="GO:0030170">
    <property type="term" value="F:pyridoxal phosphate binding"/>
    <property type="evidence" value="ECO:0007669"/>
    <property type="project" value="InterPro"/>
</dbReference>
<dbReference type="EC" id="2.6.-.-" evidence="7"/>
<geneLocation type="plasmid" evidence="7">
    <name>II</name>
</geneLocation>
<dbReference type="InterPro" id="IPR005814">
    <property type="entry name" value="Aminotrans_3"/>
</dbReference>
<reference evidence="7 8" key="1">
    <citation type="submission" date="2018-01" db="EMBL/GenBank/DDBJ databases">
        <authorList>
            <person name="Gaut B.S."/>
            <person name="Morton B.R."/>
            <person name="Clegg M.T."/>
            <person name="Duvall M.R."/>
        </authorList>
    </citation>
    <scope>NUCLEOTIDE SEQUENCE [LARGE SCALE GENOMIC DNA]</scope>
    <source>
        <strain evidence="7">Cupriavidus taiwanensis LMG 19425</strain>
        <plasmid evidence="8">Plasmid ii</plasmid>
    </source>
</reference>
<evidence type="ECO:0000256" key="6">
    <source>
        <dbReference type="RuleBase" id="RU003560"/>
    </source>
</evidence>
<dbReference type="NCBIfam" id="NF005685">
    <property type="entry name" value="PRK07483.1"/>
    <property type="match status" value="1"/>
</dbReference>
<dbReference type="AlphaFoldDB" id="A0A375IQK3"/>
<dbReference type="Pfam" id="PF00202">
    <property type="entry name" value="Aminotran_3"/>
    <property type="match status" value="1"/>
</dbReference>
<dbReference type="Gene3D" id="3.40.640.10">
    <property type="entry name" value="Type I PLP-dependent aspartate aminotransferase-like (Major domain)"/>
    <property type="match status" value="1"/>
</dbReference>
<dbReference type="InterPro" id="IPR015421">
    <property type="entry name" value="PyrdxlP-dep_Trfase_major"/>
</dbReference>
<name>A0A375IQK3_9BURK</name>
<evidence type="ECO:0000256" key="3">
    <source>
        <dbReference type="ARBA" id="ARBA00022576"/>
    </source>
</evidence>
<dbReference type="PROSITE" id="PS00600">
    <property type="entry name" value="AA_TRANSFER_CLASS_3"/>
    <property type="match status" value="1"/>
</dbReference>
<evidence type="ECO:0000256" key="4">
    <source>
        <dbReference type="ARBA" id="ARBA00022679"/>
    </source>
</evidence>
<dbReference type="EMBL" id="LT991977">
    <property type="protein sequence ID" value="SPK76827.1"/>
    <property type="molecule type" value="Genomic_DNA"/>
</dbReference>
<keyword evidence="4 7" id="KW-0808">Transferase</keyword>
<evidence type="ECO:0000256" key="5">
    <source>
        <dbReference type="ARBA" id="ARBA00022898"/>
    </source>
</evidence>
<dbReference type="InterPro" id="IPR049704">
    <property type="entry name" value="Aminotrans_3_PPA_site"/>
</dbReference>
<evidence type="ECO:0000313" key="7">
    <source>
        <dbReference type="EMBL" id="SPK76827.1"/>
    </source>
</evidence>
<gene>
    <name evidence="7" type="primary">yodT</name>
    <name evidence="7" type="ORF">CT19425_MP80456</name>
</gene>
<dbReference type="PANTHER" id="PTHR43094:SF1">
    <property type="entry name" value="AMINOTRANSFERASE CLASS-III"/>
    <property type="match status" value="1"/>
</dbReference>
<dbReference type="GO" id="GO:0008483">
    <property type="term" value="F:transaminase activity"/>
    <property type="evidence" value="ECO:0007669"/>
    <property type="project" value="UniProtKB-KW"/>
</dbReference>
<evidence type="ECO:0000256" key="1">
    <source>
        <dbReference type="ARBA" id="ARBA00001933"/>
    </source>
</evidence>
<dbReference type="PANTHER" id="PTHR43094">
    <property type="entry name" value="AMINOTRANSFERASE"/>
    <property type="match status" value="1"/>
</dbReference>
<dbReference type="RefSeq" id="WP_115666251.1">
    <property type="nucleotide sequence ID" value="NZ_LT991977.1"/>
</dbReference>
<dbReference type="SUPFAM" id="SSF53383">
    <property type="entry name" value="PLP-dependent transferases"/>
    <property type="match status" value="1"/>
</dbReference>
<dbReference type="PIRSF" id="PIRSF000521">
    <property type="entry name" value="Transaminase_4ab_Lys_Orn"/>
    <property type="match status" value="1"/>
</dbReference>
<evidence type="ECO:0000313" key="8">
    <source>
        <dbReference type="Proteomes" id="UP000255505"/>
    </source>
</evidence>
<dbReference type="CDD" id="cd00610">
    <property type="entry name" value="OAT_like"/>
    <property type="match status" value="1"/>
</dbReference>
<accession>A0A375IQK3</accession>
<dbReference type="FunFam" id="3.40.640.10:FF:000014">
    <property type="entry name" value="Adenosylmethionine-8-amino-7-oxononanoate aminotransferase, probable"/>
    <property type="match status" value="1"/>
</dbReference>
<comment type="cofactor">
    <cofactor evidence="1">
        <name>pyridoxal 5'-phosphate</name>
        <dbReference type="ChEBI" id="CHEBI:597326"/>
    </cofactor>
</comment>
<sequence>MTHVFHRNPRQQLPVAVAGQGIELIDSTGRRYLDASGGAAVSCLGHGHPRVIEAIKAQLDTIAYAHTSFFTTEVSETLAQTLAQAAPGDLDHVYFVSGGSEAVESALKLARQYFVEVGQPARRHFIARRQSYHGNTLGALAIGGNAWRREPFLPLLVPAHHVSPCYAYRDRQAGESDAQYAQRLADELEAKILELGPETVAAFVAETVVGATAGAVPPVGDYLRRIRAVCDKYGVLLILDEVMSGMGRTGYLFACEEDGVVPDIVTIAKGLGAGYQPIGAMLSTRRIYDAIVGGSGFFQHGHTYIGHATACAAALAVQRAIVEDKLLANVLARGEQLRSRLREALADHPNLGDVRGRGLFVGVEFVADRDSKATLDPALKTHARLKSAAMQNGLLVYPMGGTVDGVHGDHVLFAPPFICTPRDIDNIVDRFAAAVGAVLPASVAA</sequence>
<comment type="similarity">
    <text evidence="2 6">Belongs to the class-III pyridoxal-phosphate-dependent aminotransferase family.</text>
</comment>
<keyword evidence="3 7" id="KW-0032">Aminotransferase</keyword>
<dbReference type="InterPro" id="IPR015422">
    <property type="entry name" value="PyrdxlP-dep_Trfase_small"/>
</dbReference>
<dbReference type="Gene3D" id="3.90.1150.10">
    <property type="entry name" value="Aspartate Aminotransferase, domain 1"/>
    <property type="match status" value="1"/>
</dbReference>